<dbReference type="Pfam" id="PF00512">
    <property type="entry name" value="HisKA"/>
    <property type="match status" value="1"/>
</dbReference>
<comment type="caution">
    <text evidence="10">The sequence shown here is derived from an EMBL/GenBank/DDBJ whole genome shotgun (WGS) entry which is preliminary data.</text>
</comment>
<dbReference type="InterPro" id="IPR003594">
    <property type="entry name" value="HATPase_dom"/>
</dbReference>
<dbReference type="InterPro" id="IPR001789">
    <property type="entry name" value="Sig_transdc_resp-reg_receiver"/>
</dbReference>
<evidence type="ECO:0000259" key="9">
    <source>
        <dbReference type="PROSITE" id="PS50112"/>
    </source>
</evidence>
<dbReference type="SUPFAM" id="SSF55781">
    <property type="entry name" value="GAF domain-like"/>
    <property type="match status" value="1"/>
</dbReference>
<dbReference type="Gene3D" id="3.40.50.2300">
    <property type="match status" value="1"/>
</dbReference>
<dbReference type="InterPro" id="IPR000014">
    <property type="entry name" value="PAS"/>
</dbReference>
<dbReference type="PANTHER" id="PTHR43065">
    <property type="entry name" value="SENSOR HISTIDINE KINASE"/>
    <property type="match status" value="1"/>
</dbReference>
<feature type="domain" description="Histidine kinase" evidence="7">
    <location>
        <begin position="505"/>
        <end position="730"/>
    </location>
</feature>
<keyword evidence="3 6" id="KW-0597">Phosphoprotein</keyword>
<dbReference type="EMBL" id="BAAAEW010000014">
    <property type="protein sequence ID" value="GAA0752530.1"/>
    <property type="molecule type" value="Genomic_DNA"/>
</dbReference>
<dbReference type="SUPFAM" id="SSF52172">
    <property type="entry name" value="CheY-like"/>
    <property type="match status" value="1"/>
</dbReference>
<dbReference type="PANTHER" id="PTHR43065:SF42">
    <property type="entry name" value="TWO-COMPONENT SENSOR PPRA"/>
    <property type="match status" value="1"/>
</dbReference>
<organism evidence="10 11">
    <name type="scientific">Ideonella azotifigens</name>
    <dbReference type="NCBI Taxonomy" id="513160"/>
    <lineage>
        <taxon>Bacteria</taxon>
        <taxon>Pseudomonadati</taxon>
        <taxon>Pseudomonadota</taxon>
        <taxon>Betaproteobacteria</taxon>
        <taxon>Burkholderiales</taxon>
        <taxon>Sphaerotilaceae</taxon>
        <taxon>Ideonella</taxon>
    </lineage>
</organism>
<dbReference type="CDD" id="cd00130">
    <property type="entry name" value="PAS"/>
    <property type="match status" value="1"/>
</dbReference>
<feature type="modified residue" description="4-aspartylphosphate" evidence="6">
    <location>
        <position position="801"/>
    </location>
</feature>
<reference evidence="10 11" key="1">
    <citation type="journal article" date="2019" name="Int. J. Syst. Evol. Microbiol.">
        <title>The Global Catalogue of Microorganisms (GCM) 10K type strain sequencing project: providing services to taxonomists for standard genome sequencing and annotation.</title>
        <authorList>
            <consortium name="The Broad Institute Genomics Platform"/>
            <consortium name="The Broad Institute Genome Sequencing Center for Infectious Disease"/>
            <person name="Wu L."/>
            <person name="Ma J."/>
        </authorList>
    </citation>
    <scope>NUCLEOTIDE SEQUENCE [LARGE SCALE GENOMIC DNA]</scope>
    <source>
        <strain evidence="10 11">JCM 15503</strain>
    </source>
</reference>
<dbReference type="Proteomes" id="UP001500279">
    <property type="component" value="Unassembled WGS sequence"/>
</dbReference>
<dbReference type="Pfam" id="PF00072">
    <property type="entry name" value="Response_reg"/>
    <property type="match status" value="1"/>
</dbReference>
<evidence type="ECO:0000259" key="8">
    <source>
        <dbReference type="PROSITE" id="PS50110"/>
    </source>
</evidence>
<dbReference type="InterPro" id="IPR029016">
    <property type="entry name" value="GAF-like_dom_sf"/>
</dbReference>
<evidence type="ECO:0000313" key="10">
    <source>
        <dbReference type="EMBL" id="GAA0752530.1"/>
    </source>
</evidence>
<evidence type="ECO:0000259" key="7">
    <source>
        <dbReference type="PROSITE" id="PS50109"/>
    </source>
</evidence>
<feature type="domain" description="Response regulatory" evidence="8">
    <location>
        <begin position="751"/>
        <end position="867"/>
    </location>
</feature>
<dbReference type="CDD" id="cd00082">
    <property type="entry name" value="HisKA"/>
    <property type="match status" value="1"/>
</dbReference>
<evidence type="ECO:0000256" key="2">
    <source>
        <dbReference type="ARBA" id="ARBA00012438"/>
    </source>
</evidence>
<evidence type="ECO:0000256" key="4">
    <source>
        <dbReference type="ARBA" id="ARBA00022679"/>
    </source>
</evidence>
<evidence type="ECO:0000256" key="5">
    <source>
        <dbReference type="ARBA" id="ARBA00022777"/>
    </source>
</evidence>
<keyword evidence="4" id="KW-0808">Transferase</keyword>
<keyword evidence="5" id="KW-0418">Kinase</keyword>
<dbReference type="InterPro" id="IPR035965">
    <property type="entry name" value="PAS-like_dom_sf"/>
</dbReference>
<evidence type="ECO:0000256" key="1">
    <source>
        <dbReference type="ARBA" id="ARBA00000085"/>
    </source>
</evidence>
<dbReference type="InterPro" id="IPR011006">
    <property type="entry name" value="CheY-like_superfamily"/>
</dbReference>
<dbReference type="Pfam" id="PF01590">
    <property type="entry name" value="GAF"/>
    <property type="match status" value="1"/>
</dbReference>
<dbReference type="Pfam" id="PF02518">
    <property type="entry name" value="HATPase_c"/>
    <property type="match status" value="1"/>
</dbReference>
<dbReference type="PROSITE" id="PS50110">
    <property type="entry name" value="RESPONSE_REGULATORY"/>
    <property type="match status" value="1"/>
</dbReference>
<comment type="catalytic activity">
    <reaction evidence="1">
        <text>ATP + protein L-histidine = ADP + protein N-phospho-L-histidine.</text>
        <dbReference type="EC" id="2.7.13.3"/>
    </reaction>
</comment>
<dbReference type="SUPFAM" id="SSF47384">
    <property type="entry name" value="Homodimeric domain of signal transducing histidine kinase"/>
    <property type="match status" value="1"/>
</dbReference>
<dbReference type="SMART" id="SM00065">
    <property type="entry name" value="GAF"/>
    <property type="match status" value="1"/>
</dbReference>
<dbReference type="Gene3D" id="3.30.450.20">
    <property type="entry name" value="PAS domain"/>
    <property type="match status" value="2"/>
</dbReference>
<dbReference type="NCBIfam" id="TIGR00229">
    <property type="entry name" value="sensory_box"/>
    <property type="match status" value="1"/>
</dbReference>
<feature type="domain" description="PAS" evidence="9">
    <location>
        <begin position="366"/>
        <end position="436"/>
    </location>
</feature>
<accession>A0ABN1K1Y0</accession>
<evidence type="ECO:0000313" key="11">
    <source>
        <dbReference type="Proteomes" id="UP001500279"/>
    </source>
</evidence>
<dbReference type="PROSITE" id="PS50109">
    <property type="entry name" value="HIS_KIN"/>
    <property type="match status" value="1"/>
</dbReference>
<dbReference type="SMART" id="SM00388">
    <property type="entry name" value="HisKA"/>
    <property type="match status" value="1"/>
</dbReference>
<dbReference type="CDD" id="cd16919">
    <property type="entry name" value="HATPase_CckA-like"/>
    <property type="match status" value="1"/>
</dbReference>
<dbReference type="SMART" id="SM00387">
    <property type="entry name" value="HATPase_c"/>
    <property type="match status" value="1"/>
</dbReference>
<dbReference type="InterPro" id="IPR003661">
    <property type="entry name" value="HisK_dim/P_dom"/>
</dbReference>
<dbReference type="InterPro" id="IPR003018">
    <property type="entry name" value="GAF"/>
</dbReference>
<dbReference type="InterPro" id="IPR036890">
    <property type="entry name" value="HATPase_C_sf"/>
</dbReference>
<dbReference type="SMART" id="SM00448">
    <property type="entry name" value="REC"/>
    <property type="match status" value="1"/>
</dbReference>
<name>A0ABN1K1Y0_9BURK</name>
<protein>
    <recommendedName>
        <fullName evidence="2">histidine kinase</fullName>
        <ecNumber evidence="2">2.7.13.3</ecNumber>
    </recommendedName>
</protein>
<dbReference type="Gene3D" id="1.10.287.130">
    <property type="match status" value="1"/>
</dbReference>
<gene>
    <name evidence="10" type="ORF">GCM10009107_26470</name>
</gene>
<dbReference type="SUPFAM" id="SSF55785">
    <property type="entry name" value="PYP-like sensor domain (PAS domain)"/>
    <property type="match status" value="2"/>
</dbReference>
<sequence>MPRDTRPWETPLAGQLDPGAQAPAFDFLPGGGQMGALVRGFDWAATPLGPAAGWPQSLKTVLGVLLAARQPMFLAWGPQQTWLYNDAFALILGRKHPAALGRPSAQVWQEAWGDLAPLFEQVFAGEAVHMDGFTVGLDRDGVVRDASFDFSYTPMRDEAAQVAGLFGVCIETTDRLQAVSALRSGDTRQNVLVALAERFRELDDPSDLSFAAAEILGRALGVSRAGYGTVSKADETISIERDWNAPGIRSLAGVLHFRDYGSYIEDLKAGRTVVVSNADLDPRTAATAGALKAISAHALVNMPVTEQGGLVALLYLNHAQPREWPQEELALIREVAERTRSAVERRRAEEDLRQLAASLEQQVVARTEERDRVWRNSRDLLVVIGADGVFRDVNPAWTAILGYRPEEVIGRSFVAFVWPGDAGLTQTGLDAALSKRNLTGFENRYLHKDGSLRWISWHTATEGELVFAYGRDVTVEKQAQAELAAAHEALRQSQKMEAVGQLTGGIAHDFNNLLAAISGSLELLSRRLAEGRTAGVERFIGTAQGATRRAAALTHRLLAFSRQQTLDPRPVDANRLIAGMEDLVRRSVGPNVELEVVGAGGVWTIKVDPSQLENALLNLCINARDAMAPQGGRLTIETANKWLDERAAKERELPPGQYVSICVTDTGTGMAPEVIARAFDPFFTTKPLGEGTGLGLSMVYGFVRQSGGQVRIYSELGKGTTMCLYLPRHTGEDLPAPEPEAEHHGLGAGETVLVIDDEPAIRMLITSVLQEAGYSTLEAGEGASGLRILQSDTPIDLLITDVGLPGGMNGRQVADQARVARPALKVLFITGFAENAVVGNGHLAHGMEVLTKPFDIEALENKVRDLIDRTN</sequence>
<evidence type="ECO:0000256" key="3">
    <source>
        <dbReference type="ARBA" id="ARBA00022553"/>
    </source>
</evidence>
<dbReference type="PROSITE" id="PS50112">
    <property type="entry name" value="PAS"/>
    <property type="match status" value="1"/>
</dbReference>
<dbReference type="Gene3D" id="3.30.450.40">
    <property type="match status" value="1"/>
</dbReference>
<dbReference type="PRINTS" id="PR00344">
    <property type="entry name" value="BCTRLSENSOR"/>
</dbReference>
<dbReference type="CDD" id="cd18161">
    <property type="entry name" value="REC_hyHK_blue-like"/>
    <property type="match status" value="1"/>
</dbReference>
<keyword evidence="11" id="KW-1185">Reference proteome</keyword>
<evidence type="ECO:0000256" key="6">
    <source>
        <dbReference type="PROSITE-ProRule" id="PRU00169"/>
    </source>
</evidence>
<dbReference type="Pfam" id="PF08448">
    <property type="entry name" value="PAS_4"/>
    <property type="match status" value="2"/>
</dbReference>
<dbReference type="InterPro" id="IPR013656">
    <property type="entry name" value="PAS_4"/>
</dbReference>
<proteinExistence type="predicted"/>
<dbReference type="EC" id="2.7.13.3" evidence="2"/>
<dbReference type="SMART" id="SM00091">
    <property type="entry name" value="PAS"/>
    <property type="match status" value="2"/>
</dbReference>
<dbReference type="SUPFAM" id="SSF55874">
    <property type="entry name" value="ATPase domain of HSP90 chaperone/DNA topoisomerase II/histidine kinase"/>
    <property type="match status" value="1"/>
</dbReference>
<dbReference type="InterPro" id="IPR004358">
    <property type="entry name" value="Sig_transdc_His_kin-like_C"/>
</dbReference>
<dbReference type="InterPro" id="IPR005467">
    <property type="entry name" value="His_kinase_dom"/>
</dbReference>
<dbReference type="InterPro" id="IPR036097">
    <property type="entry name" value="HisK_dim/P_sf"/>
</dbReference>
<dbReference type="Gene3D" id="3.30.565.10">
    <property type="entry name" value="Histidine kinase-like ATPase, C-terminal domain"/>
    <property type="match status" value="1"/>
</dbReference>